<gene>
    <name evidence="1" type="ORF">H3N35_09995</name>
</gene>
<proteinExistence type="predicted"/>
<sequence length="358" mass="39693">MSFTLDICNEQDLRKIIPAYHQRMDRRIQSRLERYCLEYIGHAALVCIAFAHPSLGYYYVALNDKTLLSVTPEALNISVPVKPCQPTFSDGQLIRLLAECNACSLYFFIPGIGHGLRINAFAEQNEQINSDESKHIIKFNVLSAYFQCSRAAVRAGLWETVQIADIQKKSFAATDTVTLTDDAIEMIALAPYLLLLSRNEQQTTELSPRGGQAGFVKVYDNHTLLMPEWPGNKVAISLRNILKQKSVSLSFIIPGCEFTLTVQGEASLTSDSRVLSGMAIKNKAPLLAIAVLIKQVTIQQEASLSSALLWQAANHKDARQLSAFSKVMAEHINGKGLLGKASRPLVDSVIRHDLKNLY</sequence>
<name>A0ABY7VJ25_9GAMM</name>
<dbReference type="PANTHER" id="PTHR42815:SF2">
    <property type="entry name" value="FAD-BINDING, PUTATIVE (AFU_ORTHOLOGUE AFUA_6G07600)-RELATED"/>
    <property type="match status" value="1"/>
</dbReference>
<evidence type="ECO:0000313" key="2">
    <source>
        <dbReference type="Proteomes" id="UP001215231"/>
    </source>
</evidence>
<protein>
    <recommendedName>
        <fullName evidence="3">Pyridoxamine 5'-phosphate oxidase putative domain-containing protein</fullName>
    </recommendedName>
</protein>
<dbReference type="PANTHER" id="PTHR42815">
    <property type="entry name" value="FAD-BINDING, PUTATIVE (AFU_ORTHOLOGUE AFUA_6G07600)-RELATED"/>
    <property type="match status" value="1"/>
</dbReference>
<keyword evidence="2" id="KW-1185">Reference proteome</keyword>
<evidence type="ECO:0008006" key="3">
    <source>
        <dbReference type="Google" id="ProtNLM"/>
    </source>
</evidence>
<accession>A0ABY7VJ25</accession>
<reference evidence="1 2" key="1">
    <citation type="journal article" date="2022" name="Mar. Drugs">
        <title>Bioassay-Guided Fractionation Leads to the Detection of Cholic Acid Generated by the Rare Thalassomonas sp.</title>
        <authorList>
            <person name="Pheiffer F."/>
            <person name="Schneider Y.K."/>
            <person name="Hansen E.H."/>
            <person name="Andersen J.H."/>
            <person name="Isaksson J."/>
            <person name="Busche T."/>
            <person name="R C."/>
            <person name="Kalinowski J."/>
            <person name="Zyl L.V."/>
            <person name="Trindade M."/>
        </authorList>
    </citation>
    <scope>NUCLEOTIDE SEQUENCE [LARGE SCALE GENOMIC DNA]</scope>
    <source>
        <strain evidence="1 2">A5K-61T</strain>
    </source>
</reference>
<dbReference type="EMBL" id="CP059693">
    <property type="protein sequence ID" value="WDE13729.1"/>
    <property type="molecule type" value="Genomic_DNA"/>
</dbReference>
<dbReference type="Gene3D" id="2.30.110.10">
    <property type="entry name" value="Electron Transport, Fmn-binding Protein, Chain A"/>
    <property type="match status" value="1"/>
</dbReference>
<dbReference type="SUPFAM" id="SSF50475">
    <property type="entry name" value="FMN-binding split barrel"/>
    <property type="match status" value="1"/>
</dbReference>
<dbReference type="InterPro" id="IPR012349">
    <property type="entry name" value="Split_barrel_FMN-bd"/>
</dbReference>
<dbReference type="Proteomes" id="UP001215231">
    <property type="component" value="Chromosome"/>
</dbReference>
<evidence type="ECO:0000313" key="1">
    <source>
        <dbReference type="EMBL" id="WDE13729.1"/>
    </source>
</evidence>
<dbReference type="RefSeq" id="WP_274054158.1">
    <property type="nucleotide sequence ID" value="NZ_CP059693.1"/>
</dbReference>
<organism evidence="1 2">
    <name type="scientific">Thalassomonas haliotis</name>
    <dbReference type="NCBI Taxonomy" id="485448"/>
    <lineage>
        <taxon>Bacteria</taxon>
        <taxon>Pseudomonadati</taxon>
        <taxon>Pseudomonadota</taxon>
        <taxon>Gammaproteobacteria</taxon>
        <taxon>Alteromonadales</taxon>
        <taxon>Colwelliaceae</taxon>
        <taxon>Thalassomonas</taxon>
    </lineage>
</organism>